<comment type="caution">
    <text evidence="5">Lacks conserved residue(s) required for the propagation of feature annotation.</text>
</comment>
<feature type="binding site" evidence="5">
    <location>
        <begin position="99"/>
        <end position="100"/>
    </location>
    <ligand>
        <name>5-phospho-alpha-D-ribose 1-diphosphate</name>
        <dbReference type="ChEBI" id="CHEBI:58017"/>
    </ligand>
</feature>
<dbReference type="Pfam" id="PF02885">
    <property type="entry name" value="Glycos_trans_3N"/>
    <property type="match status" value="1"/>
</dbReference>
<dbReference type="Pfam" id="PF00591">
    <property type="entry name" value="Glycos_transf_3"/>
    <property type="match status" value="1"/>
</dbReference>
<feature type="binding site" evidence="5">
    <location>
        <begin position="124"/>
        <end position="132"/>
    </location>
    <ligand>
        <name>5-phospho-alpha-D-ribose 1-diphosphate</name>
        <dbReference type="ChEBI" id="CHEBI:58017"/>
    </ligand>
</feature>
<keyword evidence="4 5" id="KW-0057">Aromatic amino acid biosynthesis</keyword>
<dbReference type="Gene3D" id="3.40.1030.10">
    <property type="entry name" value="Nucleoside phosphorylase/phosphoribosyltransferase catalytic domain"/>
    <property type="match status" value="1"/>
</dbReference>
<comment type="subunit">
    <text evidence="5">Homodimer.</text>
</comment>
<dbReference type="EMBL" id="JACHWR010000013">
    <property type="protein sequence ID" value="MBB3045591.1"/>
    <property type="molecule type" value="Genomic_DNA"/>
</dbReference>
<organism evidence="8 9">
    <name type="scientific">Nocardioides soli</name>
    <dbReference type="NCBI Taxonomy" id="1036020"/>
    <lineage>
        <taxon>Bacteria</taxon>
        <taxon>Bacillati</taxon>
        <taxon>Actinomycetota</taxon>
        <taxon>Actinomycetes</taxon>
        <taxon>Propionibacteriales</taxon>
        <taxon>Nocardioidaceae</taxon>
        <taxon>Nocardioides</taxon>
    </lineage>
</organism>
<reference evidence="8 9" key="1">
    <citation type="submission" date="2020-08" db="EMBL/GenBank/DDBJ databases">
        <title>Sequencing the genomes of 1000 actinobacteria strains.</title>
        <authorList>
            <person name="Klenk H.-P."/>
        </authorList>
    </citation>
    <scope>NUCLEOTIDE SEQUENCE [LARGE SCALE GENOMIC DNA]</scope>
    <source>
        <strain evidence="8 9">DSM 105498</strain>
    </source>
</reference>
<dbReference type="GO" id="GO:0004048">
    <property type="term" value="F:anthranilate phosphoribosyltransferase activity"/>
    <property type="evidence" value="ECO:0007669"/>
    <property type="project" value="UniProtKB-UniRule"/>
</dbReference>
<evidence type="ECO:0000256" key="2">
    <source>
        <dbReference type="ARBA" id="ARBA00022679"/>
    </source>
</evidence>
<proteinExistence type="inferred from homology"/>
<keyword evidence="1 5" id="KW-0328">Glycosyltransferase</keyword>
<dbReference type="SUPFAM" id="SSF47648">
    <property type="entry name" value="Nucleoside phosphorylase/phosphoribosyltransferase N-terminal domain"/>
    <property type="match status" value="1"/>
</dbReference>
<feature type="binding site" evidence="5">
    <location>
        <begin position="106"/>
        <end position="109"/>
    </location>
    <ligand>
        <name>5-phospho-alpha-D-ribose 1-diphosphate</name>
        <dbReference type="ChEBI" id="CHEBI:58017"/>
    </ligand>
</feature>
<evidence type="ECO:0000259" key="7">
    <source>
        <dbReference type="Pfam" id="PF02885"/>
    </source>
</evidence>
<dbReference type="Gene3D" id="1.20.970.10">
    <property type="entry name" value="Transferase, Pyrimidine Nucleoside Phosphorylase, Chain C"/>
    <property type="match status" value="1"/>
</dbReference>
<keyword evidence="2 5" id="KW-0808">Transferase</keyword>
<dbReference type="GO" id="GO:0000162">
    <property type="term" value="P:L-tryptophan biosynthetic process"/>
    <property type="evidence" value="ECO:0007669"/>
    <property type="project" value="UniProtKB-UniRule"/>
</dbReference>
<dbReference type="EC" id="2.4.2.18" evidence="5"/>
<comment type="similarity">
    <text evidence="5">Belongs to the anthranilate phosphoribosyltransferase family.</text>
</comment>
<evidence type="ECO:0000256" key="3">
    <source>
        <dbReference type="ARBA" id="ARBA00022822"/>
    </source>
</evidence>
<name>A0A7W4W179_9ACTN</name>
<comment type="catalytic activity">
    <reaction evidence="5">
        <text>N-(5-phospho-beta-D-ribosyl)anthranilate + diphosphate = 5-phospho-alpha-D-ribose 1-diphosphate + anthranilate</text>
        <dbReference type="Rhea" id="RHEA:11768"/>
        <dbReference type="ChEBI" id="CHEBI:16567"/>
        <dbReference type="ChEBI" id="CHEBI:18277"/>
        <dbReference type="ChEBI" id="CHEBI:33019"/>
        <dbReference type="ChEBI" id="CHEBI:58017"/>
        <dbReference type="EC" id="2.4.2.18"/>
    </reaction>
</comment>
<accession>A0A7W4W179</accession>
<keyword evidence="9" id="KW-1185">Reference proteome</keyword>
<dbReference type="RefSeq" id="WP_183595577.1">
    <property type="nucleotide sequence ID" value="NZ_JACHWR010000013.1"/>
</dbReference>
<comment type="caution">
    <text evidence="8">The sequence shown here is derived from an EMBL/GenBank/DDBJ whole genome shotgun (WGS) entry which is preliminary data.</text>
</comment>
<keyword evidence="5" id="KW-0028">Amino-acid biosynthesis</keyword>
<protein>
    <recommendedName>
        <fullName evidence="5">Anthranilate phosphoribosyltransferase</fullName>
        <ecNumber evidence="5">2.4.2.18</ecNumber>
    </recommendedName>
</protein>
<dbReference type="InterPro" id="IPR017459">
    <property type="entry name" value="Glycosyl_Trfase_fam3_N_dom"/>
</dbReference>
<dbReference type="InterPro" id="IPR035902">
    <property type="entry name" value="Nuc_phospho_transferase"/>
</dbReference>
<dbReference type="SUPFAM" id="SSF52418">
    <property type="entry name" value="Nucleoside phosphorylase/phosphoribosyltransferase catalytic domain"/>
    <property type="match status" value="1"/>
</dbReference>
<evidence type="ECO:0000256" key="1">
    <source>
        <dbReference type="ARBA" id="ARBA00022676"/>
    </source>
</evidence>
<dbReference type="AlphaFoldDB" id="A0A7W4W179"/>
<dbReference type="UniPathway" id="UPA00035">
    <property type="reaction ID" value="UER00041"/>
</dbReference>
<dbReference type="InterPro" id="IPR005940">
    <property type="entry name" value="Anthranilate_Pribosyl_Tfrase"/>
</dbReference>
<keyword evidence="5" id="KW-0479">Metal-binding</keyword>
<comment type="function">
    <text evidence="5">Catalyzes the transfer of the phosphoribosyl group of 5-phosphorylribose-1-pyrophosphate (PRPP) to anthranilate to yield N-(5'-phosphoribosyl)-anthranilate (PRA).</text>
</comment>
<evidence type="ECO:0000259" key="6">
    <source>
        <dbReference type="Pfam" id="PF00591"/>
    </source>
</evidence>
<feature type="binding site" evidence="5">
    <location>
        <position position="183"/>
    </location>
    <ligand>
        <name>anthranilate</name>
        <dbReference type="ChEBI" id="CHEBI:16567"/>
        <label>2</label>
    </ligand>
</feature>
<feature type="binding site" evidence="5">
    <location>
        <position position="137"/>
    </location>
    <ligand>
        <name>5-phospho-alpha-D-ribose 1-diphosphate</name>
        <dbReference type="ChEBI" id="CHEBI:58017"/>
    </ligand>
</feature>
<sequence length="358" mass="36970">MSFTAPHRHLPEPPSSKTWPDLLDELLRGGHLNRATAHWAMRQIVRGEATTTQIAGFLVALRAKGETSAEISGFVDALHESATPVIIPGPTVDIAGTGGDGTGAINVSTMAAIVAAAAGITVVKHGGRSASSLTSGAADLAEHLGIPLDNKASAAAATAAKAGVTFLYAPHFNPGLRHAIDARRGLGIPTVFNTLGPLINPANPHHRVIGAADRRVAPLIAEVLADRGHTGLVVRGRDGLDKLTTTESSDVWVVREGRVSTVELDPAVLSLPRAESGDIRGGTAAENAAAFHALLAGQMGPIRDVVLLNAAAVAATMTLTEDPLEEQIGEALPRCAEAIDSGAAGKVLRCLVARDDDW</sequence>
<dbReference type="GO" id="GO:0000287">
    <property type="term" value="F:magnesium ion binding"/>
    <property type="evidence" value="ECO:0007669"/>
    <property type="project" value="UniProtKB-UniRule"/>
</dbReference>
<evidence type="ECO:0000256" key="4">
    <source>
        <dbReference type="ARBA" id="ARBA00023141"/>
    </source>
</evidence>
<evidence type="ECO:0000313" key="9">
    <source>
        <dbReference type="Proteomes" id="UP000589626"/>
    </source>
</evidence>
<dbReference type="PANTHER" id="PTHR43285">
    <property type="entry name" value="ANTHRANILATE PHOSPHORIBOSYLTRANSFERASE"/>
    <property type="match status" value="1"/>
</dbReference>
<comment type="cofactor">
    <cofactor evidence="5">
        <name>Mg(2+)</name>
        <dbReference type="ChEBI" id="CHEBI:18420"/>
    </cofactor>
    <text evidence="5">Binds 2 magnesium ions per monomer.</text>
</comment>
<dbReference type="InterPro" id="IPR000312">
    <property type="entry name" value="Glycosyl_Trfase_fam3"/>
</dbReference>
<dbReference type="InterPro" id="IPR036320">
    <property type="entry name" value="Glycosyl_Trfase_fam3_N_dom_sf"/>
</dbReference>
<feature type="domain" description="Glycosyl transferase family 3 N-terminal" evidence="7">
    <location>
        <begin position="21"/>
        <end position="82"/>
    </location>
</feature>
<dbReference type="NCBIfam" id="TIGR01245">
    <property type="entry name" value="trpD"/>
    <property type="match status" value="1"/>
</dbReference>
<feature type="binding site" evidence="5">
    <location>
        <position position="96"/>
    </location>
    <ligand>
        <name>5-phospho-alpha-D-ribose 1-diphosphate</name>
        <dbReference type="ChEBI" id="CHEBI:58017"/>
    </ligand>
</feature>
<keyword evidence="3 5" id="KW-0822">Tryptophan biosynthesis</keyword>
<dbReference type="Proteomes" id="UP000589626">
    <property type="component" value="Unassembled WGS sequence"/>
</dbReference>
<evidence type="ECO:0000256" key="5">
    <source>
        <dbReference type="HAMAP-Rule" id="MF_00211"/>
    </source>
</evidence>
<feature type="binding site" evidence="5">
    <location>
        <position position="96"/>
    </location>
    <ligand>
        <name>anthranilate</name>
        <dbReference type="ChEBI" id="CHEBI:16567"/>
        <label>1</label>
    </ligand>
</feature>
<evidence type="ECO:0000313" key="8">
    <source>
        <dbReference type="EMBL" id="MBB3045591.1"/>
    </source>
</evidence>
<dbReference type="HAMAP" id="MF_00211">
    <property type="entry name" value="TrpD"/>
    <property type="match status" value="1"/>
</dbReference>
<dbReference type="PANTHER" id="PTHR43285:SF2">
    <property type="entry name" value="ANTHRANILATE PHOSPHORIBOSYLTRANSFERASE"/>
    <property type="match status" value="1"/>
</dbReference>
<gene>
    <name evidence="5" type="primary">trpD</name>
    <name evidence="8" type="ORF">FHU40_005451</name>
</gene>
<feature type="domain" description="Glycosyl transferase family 3" evidence="6">
    <location>
        <begin position="90"/>
        <end position="344"/>
    </location>
</feature>
<feature type="binding site" evidence="5">
    <location>
        <position position="108"/>
    </location>
    <ligand>
        <name>Mg(2+)</name>
        <dbReference type="ChEBI" id="CHEBI:18420"/>
        <label>1</label>
    </ligand>
</feature>
<feature type="binding site" evidence="5">
    <location>
        <position position="241"/>
    </location>
    <ligand>
        <name>Mg(2+)</name>
        <dbReference type="ChEBI" id="CHEBI:18420"/>
        <label>2</label>
    </ligand>
</feature>
<dbReference type="GO" id="GO:0005829">
    <property type="term" value="C:cytosol"/>
    <property type="evidence" value="ECO:0007669"/>
    <property type="project" value="TreeGrafter"/>
</dbReference>
<keyword evidence="5" id="KW-0460">Magnesium</keyword>
<comment type="pathway">
    <text evidence="5">Amino-acid biosynthesis; L-tryptophan biosynthesis; L-tryptophan from chorismate: step 2/5.</text>
</comment>